<reference evidence="1" key="1">
    <citation type="journal article" date="2015" name="Proc. Natl. Acad. Sci. U.S.A.">
        <title>Networks of energetic and metabolic interactions define dynamics in microbial communities.</title>
        <authorList>
            <person name="Embree M."/>
            <person name="Liu J.K."/>
            <person name="Al-Bassam M.M."/>
            <person name="Zengler K."/>
        </authorList>
    </citation>
    <scope>NUCLEOTIDE SEQUENCE</scope>
</reference>
<gene>
    <name evidence="1" type="ORF">ASZ90_013197</name>
</gene>
<name>A0A0W8F8C5_9ZZZZ</name>
<dbReference type="EMBL" id="LNQE01001461">
    <property type="protein sequence ID" value="KUG17124.1"/>
    <property type="molecule type" value="Genomic_DNA"/>
</dbReference>
<accession>A0A0W8F8C5</accession>
<protein>
    <submittedName>
        <fullName evidence="1">Uncharacterized protein</fullName>
    </submittedName>
</protein>
<dbReference type="AlphaFoldDB" id="A0A0W8F8C5"/>
<organism evidence="1">
    <name type="scientific">hydrocarbon metagenome</name>
    <dbReference type="NCBI Taxonomy" id="938273"/>
    <lineage>
        <taxon>unclassified sequences</taxon>
        <taxon>metagenomes</taxon>
        <taxon>ecological metagenomes</taxon>
    </lineage>
</organism>
<evidence type="ECO:0000313" key="1">
    <source>
        <dbReference type="EMBL" id="KUG17124.1"/>
    </source>
</evidence>
<sequence length="40" mass="4813">MSSQLRMSEKLYYQFVRVMNVYRNLPVGQMLIRQHEVPVA</sequence>
<proteinExistence type="predicted"/>
<comment type="caution">
    <text evidence="1">The sequence shown here is derived from an EMBL/GenBank/DDBJ whole genome shotgun (WGS) entry which is preliminary data.</text>
</comment>